<reference evidence="2" key="1">
    <citation type="journal article" date="2004" name="Environ. Microbiol.">
        <title>The genome of Desulfotalea psychrophila, a sulfate-reducing bacterium from permanently cold Arctic sediments.</title>
        <authorList>
            <person name="Rabus R."/>
            <person name="Ruepp A."/>
            <person name="Frickey T."/>
            <person name="Rattei T."/>
            <person name="Fartmann B."/>
            <person name="Stark M."/>
            <person name="Bauer M."/>
            <person name="Zibat A."/>
            <person name="Lombardot T."/>
            <person name="Becker I."/>
            <person name="Amann J."/>
            <person name="Gellner K."/>
            <person name="Teeling H."/>
            <person name="Leuschner W.D."/>
            <person name="Gloeckner F.-O."/>
            <person name="Lupas A.N."/>
            <person name="Amann R."/>
            <person name="Klenk H.-P."/>
        </authorList>
    </citation>
    <scope>NUCLEOTIDE SEQUENCE [LARGE SCALE GENOMIC DNA]</scope>
    <source>
        <strain evidence="2">DSM 12343 / LSv54</strain>
    </source>
</reference>
<dbReference type="AlphaFoldDB" id="Q6ARX4"/>
<organism evidence="1 2">
    <name type="scientific">Desulfotalea psychrophila (strain LSv54 / DSM 12343)</name>
    <dbReference type="NCBI Taxonomy" id="177439"/>
    <lineage>
        <taxon>Bacteria</taxon>
        <taxon>Pseudomonadati</taxon>
        <taxon>Thermodesulfobacteriota</taxon>
        <taxon>Desulfobulbia</taxon>
        <taxon>Desulfobulbales</taxon>
        <taxon>Desulfocapsaceae</taxon>
        <taxon>Desulfotalea</taxon>
    </lineage>
</organism>
<protein>
    <recommendedName>
        <fullName evidence="3">PilZ domain-containing protein</fullName>
    </recommendedName>
</protein>
<keyword evidence="2" id="KW-1185">Reference proteome</keyword>
<dbReference type="Proteomes" id="UP000000602">
    <property type="component" value="Chromosome"/>
</dbReference>
<dbReference type="OrthoDB" id="5431523at2"/>
<name>Q6ARX4_DESPS</name>
<evidence type="ECO:0008006" key="3">
    <source>
        <dbReference type="Google" id="ProtNLM"/>
    </source>
</evidence>
<dbReference type="KEGG" id="dps:DP0172"/>
<gene>
    <name evidence="1" type="ordered locus">DP0172</name>
</gene>
<dbReference type="HOGENOM" id="CLU_140905_0_0_7"/>
<dbReference type="RefSeq" id="WP_011187417.1">
    <property type="nucleotide sequence ID" value="NC_006138.1"/>
</dbReference>
<proteinExistence type="predicted"/>
<accession>Q6ARX4</accession>
<dbReference type="EMBL" id="CR522870">
    <property type="protein sequence ID" value="CAG34901.1"/>
    <property type="molecule type" value="Genomic_DNA"/>
</dbReference>
<evidence type="ECO:0000313" key="1">
    <source>
        <dbReference type="EMBL" id="CAG34901.1"/>
    </source>
</evidence>
<sequence length="109" mass="12281">MNKRRYPRMNGKNLRFDISDGSGFFSGYVSDISRFGILLDDIPLKLDHSAKTLSLVVSGNGKNFKMMAIPKWTVEKGISKTIGMELINVPYIWAGFIREFAPKTSLTHP</sequence>
<evidence type="ECO:0000313" key="2">
    <source>
        <dbReference type="Proteomes" id="UP000000602"/>
    </source>
</evidence>